<dbReference type="Pfam" id="PF00153">
    <property type="entry name" value="Mito_carr"/>
    <property type="match status" value="1"/>
</dbReference>
<dbReference type="EMBL" id="PQIB02000010">
    <property type="protein sequence ID" value="RLM93435.1"/>
    <property type="molecule type" value="Genomic_DNA"/>
</dbReference>
<evidence type="ECO:0000256" key="4">
    <source>
        <dbReference type="ARBA" id="ARBA00022692"/>
    </source>
</evidence>
<dbReference type="AlphaFoldDB" id="A0A3L6R2G9"/>
<evidence type="ECO:0000256" key="11">
    <source>
        <dbReference type="SAM" id="MobiDB-lite"/>
    </source>
</evidence>
<evidence type="ECO:0000313" key="13">
    <source>
        <dbReference type="Proteomes" id="UP000275267"/>
    </source>
</evidence>
<feature type="repeat" description="Solcar" evidence="9">
    <location>
        <begin position="2"/>
        <end position="97"/>
    </location>
</feature>
<keyword evidence="6" id="KW-1133">Transmembrane helix</keyword>
<evidence type="ECO:0000256" key="8">
    <source>
        <dbReference type="ARBA" id="ARBA00023136"/>
    </source>
</evidence>
<dbReference type="InterPro" id="IPR023395">
    <property type="entry name" value="MCP_dom_sf"/>
</dbReference>
<evidence type="ECO:0000256" key="3">
    <source>
        <dbReference type="ARBA" id="ARBA00022448"/>
    </source>
</evidence>
<keyword evidence="5" id="KW-0677">Repeat</keyword>
<feature type="compositionally biased region" description="Basic and acidic residues" evidence="11">
    <location>
        <begin position="148"/>
        <end position="157"/>
    </location>
</feature>
<dbReference type="Proteomes" id="UP000275267">
    <property type="component" value="Unassembled WGS sequence"/>
</dbReference>
<keyword evidence="13" id="KW-1185">Reference proteome</keyword>
<keyword evidence="7" id="KW-0496">Mitochondrion</keyword>
<dbReference type="Gene3D" id="1.50.40.10">
    <property type="entry name" value="Mitochondrial carrier domain"/>
    <property type="match status" value="1"/>
</dbReference>
<comment type="subcellular location">
    <subcellularLocation>
        <location evidence="1">Mitochondrion membrane</location>
        <topology evidence="1">Multi-pass membrane protein</topology>
    </subcellularLocation>
</comment>
<dbReference type="InterPro" id="IPR018108">
    <property type="entry name" value="MCP_transmembrane"/>
</dbReference>
<dbReference type="GO" id="GO:0005469">
    <property type="term" value="F:succinate:fumarate antiporter activity"/>
    <property type="evidence" value="ECO:0007669"/>
    <property type="project" value="TreeGrafter"/>
</dbReference>
<comment type="similarity">
    <text evidence="2 10">Belongs to the mitochondrial carrier (TC 2.A.29) family.</text>
</comment>
<protein>
    <submittedName>
        <fullName evidence="12">Mitochondrial succinate-fumarate transporter 1</fullName>
    </submittedName>
</protein>
<gene>
    <name evidence="12" type="ORF">C2845_PM08G14480</name>
</gene>
<dbReference type="SUPFAM" id="SSF103506">
    <property type="entry name" value="Mitochondrial carrier"/>
    <property type="match status" value="1"/>
</dbReference>
<dbReference type="PROSITE" id="PS50920">
    <property type="entry name" value="SOLCAR"/>
    <property type="match status" value="1"/>
</dbReference>
<evidence type="ECO:0000256" key="2">
    <source>
        <dbReference type="ARBA" id="ARBA00006375"/>
    </source>
</evidence>
<dbReference type="OrthoDB" id="1924968at2759"/>
<comment type="caution">
    <text evidence="12">The sequence shown here is derived from an EMBL/GenBank/DDBJ whole genome shotgun (WGS) entry which is preliminary data.</text>
</comment>
<evidence type="ECO:0000256" key="10">
    <source>
        <dbReference type="RuleBase" id="RU000488"/>
    </source>
</evidence>
<dbReference type="GO" id="GO:0031966">
    <property type="term" value="C:mitochondrial membrane"/>
    <property type="evidence" value="ECO:0007669"/>
    <property type="project" value="UniProtKB-SubCell"/>
</dbReference>
<evidence type="ECO:0000256" key="7">
    <source>
        <dbReference type="ARBA" id="ARBA00023128"/>
    </source>
</evidence>
<proteinExistence type="inferred from homology"/>
<organism evidence="12 13">
    <name type="scientific">Panicum miliaceum</name>
    <name type="common">Proso millet</name>
    <name type="synonym">Broomcorn millet</name>
    <dbReference type="NCBI Taxonomy" id="4540"/>
    <lineage>
        <taxon>Eukaryota</taxon>
        <taxon>Viridiplantae</taxon>
        <taxon>Streptophyta</taxon>
        <taxon>Embryophyta</taxon>
        <taxon>Tracheophyta</taxon>
        <taxon>Spermatophyta</taxon>
        <taxon>Magnoliopsida</taxon>
        <taxon>Liliopsida</taxon>
        <taxon>Poales</taxon>
        <taxon>Poaceae</taxon>
        <taxon>PACMAD clade</taxon>
        <taxon>Panicoideae</taxon>
        <taxon>Panicodae</taxon>
        <taxon>Paniceae</taxon>
        <taxon>Panicinae</taxon>
        <taxon>Panicum</taxon>
        <taxon>Panicum sect. Panicum</taxon>
    </lineage>
</organism>
<evidence type="ECO:0000256" key="6">
    <source>
        <dbReference type="ARBA" id="ARBA00022989"/>
    </source>
</evidence>
<reference evidence="13" key="1">
    <citation type="journal article" date="2019" name="Nat. Commun.">
        <title>The genome of broomcorn millet.</title>
        <authorList>
            <person name="Zou C."/>
            <person name="Miki D."/>
            <person name="Li D."/>
            <person name="Tang Q."/>
            <person name="Xiao L."/>
            <person name="Rajput S."/>
            <person name="Deng P."/>
            <person name="Jia W."/>
            <person name="Huang R."/>
            <person name="Zhang M."/>
            <person name="Sun Y."/>
            <person name="Hu J."/>
            <person name="Fu X."/>
            <person name="Schnable P.S."/>
            <person name="Li F."/>
            <person name="Zhang H."/>
            <person name="Feng B."/>
            <person name="Zhu X."/>
            <person name="Liu R."/>
            <person name="Schnable J.C."/>
            <person name="Zhu J.-K."/>
            <person name="Zhang H."/>
        </authorList>
    </citation>
    <scope>NUCLEOTIDE SEQUENCE [LARGE SCALE GENOMIC DNA]</scope>
</reference>
<evidence type="ECO:0000256" key="1">
    <source>
        <dbReference type="ARBA" id="ARBA00004225"/>
    </source>
</evidence>
<keyword evidence="8 9" id="KW-0472">Membrane</keyword>
<dbReference type="InterPro" id="IPR049563">
    <property type="entry name" value="TXTP-like"/>
</dbReference>
<evidence type="ECO:0000313" key="12">
    <source>
        <dbReference type="EMBL" id="RLM93435.1"/>
    </source>
</evidence>
<name>A0A3L6R2G9_PANMI</name>
<accession>A0A3L6R2G9</accession>
<evidence type="ECO:0000256" key="9">
    <source>
        <dbReference type="PROSITE-ProRule" id="PRU00282"/>
    </source>
</evidence>
<sequence>MAALLASGLGARQRRSAEALLVVTRFKVVKIRLQQQWGCLGPRPGHAAEVPGPVHCARAVVREEGLRGMWASVLPTVLSNCTNQAAMFTCKSRLDAALWGKRRGQQGAPRLLVDGVRVPRHRHWAALDRAIQHRQGQAHGAQRRQWRRQSEDDRDRGCGGSAGQKRRWLRRWWPCYASDGAT</sequence>
<dbReference type="STRING" id="4540.A0A3L6R2G9"/>
<dbReference type="PANTHER" id="PTHR45788">
    <property type="entry name" value="SUCCINATE/FUMARATE MITOCHONDRIAL TRANSPORTER-RELATED"/>
    <property type="match status" value="1"/>
</dbReference>
<evidence type="ECO:0000256" key="5">
    <source>
        <dbReference type="ARBA" id="ARBA00022737"/>
    </source>
</evidence>
<keyword evidence="3 10" id="KW-0813">Transport</keyword>
<feature type="region of interest" description="Disordered" evidence="11">
    <location>
        <begin position="132"/>
        <end position="162"/>
    </location>
</feature>
<keyword evidence="4 9" id="KW-0812">Transmembrane</keyword>
<dbReference type="PANTHER" id="PTHR45788:SF2">
    <property type="entry name" value="SUCCINATE_FUMARATE MITOCHONDRIAL TRANSPORTER"/>
    <property type="match status" value="1"/>
</dbReference>